<reference evidence="2" key="1">
    <citation type="submission" date="2020-08" db="EMBL/GenBank/DDBJ databases">
        <title>Genome sequencing and assembly of the red palm weevil Rhynchophorus ferrugineus.</title>
        <authorList>
            <person name="Dias G.B."/>
            <person name="Bergman C.M."/>
            <person name="Manee M."/>
        </authorList>
    </citation>
    <scope>NUCLEOTIDE SEQUENCE</scope>
    <source>
        <strain evidence="2">AA-2017</strain>
        <tissue evidence="2">Whole larva</tissue>
    </source>
</reference>
<feature type="compositionally biased region" description="Basic and acidic residues" evidence="1">
    <location>
        <begin position="22"/>
        <end position="50"/>
    </location>
</feature>
<evidence type="ECO:0000313" key="3">
    <source>
        <dbReference type="Proteomes" id="UP000625711"/>
    </source>
</evidence>
<name>A0A834IM81_RHYFE</name>
<dbReference type="Proteomes" id="UP000625711">
    <property type="component" value="Unassembled WGS sequence"/>
</dbReference>
<feature type="compositionally biased region" description="Polar residues" evidence="1">
    <location>
        <begin position="1"/>
        <end position="13"/>
    </location>
</feature>
<evidence type="ECO:0000313" key="2">
    <source>
        <dbReference type="EMBL" id="KAF7282081.1"/>
    </source>
</evidence>
<protein>
    <submittedName>
        <fullName evidence="2">Uncharacterized protein</fullName>
    </submittedName>
</protein>
<keyword evidence="3" id="KW-1185">Reference proteome</keyword>
<evidence type="ECO:0000256" key="1">
    <source>
        <dbReference type="SAM" id="MobiDB-lite"/>
    </source>
</evidence>
<dbReference type="EMBL" id="JAACXV010000193">
    <property type="protein sequence ID" value="KAF7282081.1"/>
    <property type="molecule type" value="Genomic_DNA"/>
</dbReference>
<comment type="caution">
    <text evidence="2">The sequence shown here is derived from an EMBL/GenBank/DDBJ whole genome shotgun (WGS) entry which is preliminary data.</text>
</comment>
<proteinExistence type="predicted"/>
<feature type="region of interest" description="Disordered" evidence="1">
    <location>
        <begin position="1"/>
        <end position="61"/>
    </location>
</feature>
<gene>
    <name evidence="2" type="ORF">GWI33_003295</name>
</gene>
<dbReference type="AlphaFoldDB" id="A0A834IM81"/>
<accession>A0A834IM81</accession>
<organism evidence="2 3">
    <name type="scientific">Rhynchophorus ferrugineus</name>
    <name type="common">Red palm weevil</name>
    <name type="synonym">Curculio ferrugineus</name>
    <dbReference type="NCBI Taxonomy" id="354439"/>
    <lineage>
        <taxon>Eukaryota</taxon>
        <taxon>Metazoa</taxon>
        <taxon>Ecdysozoa</taxon>
        <taxon>Arthropoda</taxon>
        <taxon>Hexapoda</taxon>
        <taxon>Insecta</taxon>
        <taxon>Pterygota</taxon>
        <taxon>Neoptera</taxon>
        <taxon>Endopterygota</taxon>
        <taxon>Coleoptera</taxon>
        <taxon>Polyphaga</taxon>
        <taxon>Cucujiformia</taxon>
        <taxon>Curculionidae</taxon>
        <taxon>Dryophthorinae</taxon>
        <taxon>Rhynchophorus</taxon>
    </lineage>
</organism>
<sequence length="104" mass="12082">MYKSFYTSKQKCTNPPRVQFIGRDDHSIKSTREQNTNRRDQSAGDRQEKKDKRRRNVSRDVVNECDRQLGGWGVGASRTVRSNDRKRETVAAVVTVIEIKIRDV</sequence>